<comment type="caution">
    <text evidence="2">The sequence shown here is derived from an EMBL/GenBank/DDBJ whole genome shotgun (WGS) entry which is preliminary data.</text>
</comment>
<dbReference type="AlphaFoldDB" id="A0AAV9CTN5"/>
<evidence type="ECO:0000256" key="1">
    <source>
        <dbReference type="SAM" id="SignalP"/>
    </source>
</evidence>
<evidence type="ECO:0000313" key="3">
    <source>
        <dbReference type="Proteomes" id="UP001180020"/>
    </source>
</evidence>
<evidence type="ECO:0000313" key="2">
    <source>
        <dbReference type="EMBL" id="KAK1292265.1"/>
    </source>
</evidence>
<reference evidence="2" key="1">
    <citation type="journal article" date="2023" name="Nat. Commun.">
        <title>Diploid and tetraploid genomes of Acorus and the evolution of monocots.</title>
        <authorList>
            <person name="Ma L."/>
            <person name="Liu K.W."/>
            <person name="Li Z."/>
            <person name="Hsiao Y.Y."/>
            <person name="Qi Y."/>
            <person name="Fu T."/>
            <person name="Tang G.D."/>
            <person name="Zhang D."/>
            <person name="Sun W.H."/>
            <person name="Liu D.K."/>
            <person name="Li Y."/>
            <person name="Chen G.Z."/>
            <person name="Liu X.D."/>
            <person name="Liao X.Y."/>
            <person name="Jiang Y.T."/>
            <person name="Yu X."/>
            <person name="Hao Y."/>
            <person name="Huang J."/>
            <person name="Zhao X.W."/>
            <person name="Ke S."/>
            <person name="Chen Y.Y."/>
            <person name="Wu W.L."/>
            <person name="Hsu J.L."/>
            <person name="Lin Y.F."/>
            <person name="Huang M.D."/>
            <person name="Li C.Y."/>
            <person name="Huang L."/>
            <person name="Wang Z.W."/>
            <person name="Zhao X."/>
            <person name="Zhong W.Y."/>
            <person name="Peng D.H."/>
            <person name="Ahmad S."/>
            <person name="Lan S."/>
            <person name="Zhang J.S."/>
            <person name="Tsai W.C."/>
            <person name="Van de Peer Y."/>
            <person name="Liu Z.J."/>
        </authorList>
    </citation>
    <scope>NUCLEOTIDE SEQUENCE</scope>
    <source>
        <strain evidence="2">CP</strain>
    </source>
</reference>
<gene>
    <name evidence="2" type="ORF">QJS10_CPB17g01890</name>
</gene>
<dbReference type="EMBL" id="JAUJYO010000017">
    <property type="protein sequence ID" value="KAK1292265.1"/>
    <property type="molecule type" value="Genomic_DNA"/>
</dbReference>
<feature type="chain" id="PRO_5043731769" evidence="1">
    <location>
        <begin position="25"/>
        <end position="117"/>
    </location>
</feature>
<organism evidence="2 3">
    <name type="scientific">Acorus calamus</name>
    <name type="common">Sweet flag</name>
    <dbReference type="NCBI Taxonomy" id="4465"/>
    <lineage>
        <taxon>Eukaryota</taxon>
        <taxon>Viridiplantae</taxon>
        <taxon>Streptophyta</taxon>
        <taxon>Embryophyta</taxon>
        <taxon>Tracheophyta</taxon>
        <taxon>Spermatophyta</taxon>
        <taxon>Magnoliopsida</taxon>
        <taxon>Liliopsida</taxon>
        <taxon>Acoraceae</taxon>
        <taxon>Acorus</taxon>
    </lineage>
</organism>
<sequence length="117" mass="13166">MLYLKAYQVGFWVLVMLSAMLVQSRPLIIDRQSVGKVGLEGIHGWRKLSHSGGGGGGGGDLFWNAKRAVPTCPDPLHNRRPRWAEHEGEDSRWRNHCFEASGNTRQISRKPDTTRDV</sequence>
<accession>A0AAV9CTN5</accession>
<dbReference type="Proteomes" id="UP001180020">
    <property type="component" value="Unassembled WGS sequence"/>
</dbReference>
<reference evidence="2" key="2">
    <citation type="submission" date="2023-06" db="EMBL/GenBank/DDBJ databases">
        <authorList>
            <person name="Ma L."/>
            <person name="Liu K.-W."/>
            <person name="Li Z."/>
            <person name="Hsiao Y.-Y."/>
            <person name="Qi Y."/>
            <person name="Fu T."/>
            <person name="Tang G."/>
            <person name="Zhang D."/>
            <person name="Sun W.-H."/>
            <person name="Liu D.-K."/>
            <person name="Li Y."/>
            <person name="Chen G.-Z."/>
            <person name="Liu X.-D."/>
            <person name="Liao X.-Y."/>
            <person name="Jiang Y.-T."/>
            <person name="Yu X."/>
            <person name="Hao Y."/>
            <person name="Huang J."/>
            <person name="Zhao X.-W."/>
            <person name="Ke S."/>
            <person name="Chen Y.-Y."/>
            <person name="Wu W.-L."/>
            <person name="Hsu J.-L."/>
            <person name="Lin Y.-F."/>
            <person name="Huang M.-D."/>
            <person name="Li C.-Y."/>
            <person name="Huang L."/>
            <person name="Wang Z.-W."/>
            <person name="Zhao X."/>
            <person name="Zhong W.-Y."/>
            <person name="Peng D.-H."/>
            <person name="Ahmad S."/>
            <person name="Lan S."/>
            <person name="Zhang J.-S."/>
            <person name="Tsai W.-C."/>
            <person name="Van De Peer Y."/>
            <person name="Liu Z.-J."/>
        </authorList>
    </citation>
    <scope>NUCLEOTIDE SEQUENCE</scope>
    <source>
        <strain evidence="2">CP</strain>
        <tissue evidence="2">Leaves</tissue>
    </source>
</reference>
<feature type="signal peptide" evidence="1">
    <location>
        <begin position="1"/>
        <end position="24"/>
    </location>
</feature>
<keyword evidence="1" id="KW-0732">Signal</keyword>
<proteinExistence type="predicted"/>
<keyword evidence="3" id="KW-1185">Reference proteome</keyword>
<protein>
    <submittedName>
        <fullName evidence="2">Uncharacterized protein</fullName>
    </submittedName>
</protein>
<name>A0AAV9CTN5_ACOCL</name>